<dbReference type="GO" id="GO:0006310">
    <property type="term" value="P:DNA recombination"/>
    <property type="evidence" value="ECO:0007669"/>
    <property type="project" value="UniProtKB-UniRule"/>
</dbReference>
<feature type="region of interest" description="Disordered" evidence="16">
    <location>
        <begin position="1"/>
        <end position="29"/>
    </location>
</feature>
<feature type="compositionally biased region" description="Polar residues" evidence="16">
    <location>
        <begin position="611"/>
        <end position="633"/>
    </location>
</feature>
<keyword evidence="8" id="KW-0805">Transcription regulation</keyword>
<sequence>MSSPDAFMSSPPRPRTFDPTSISSSSPYLPSLDEIFLKKSPRKPSLRAGNHAATLPANARTTFTSAANVLRETPEIDIDTETVTRSPSHRVKTTTTSRRRVASKSDTLANDRGLNPLAVVMESLSPKDKPWQKFESKPSVQSGDESLISKSLKALGSRKRLGKTIEKVSRHFTTREEDLHLENSTDQEKEKVGTEEPVGAALASTELEPAIPRRGDWTPPRVNKPIVLDSDSDARELFSSVGKEPVSKDVFQTLYSQYGRQDVDLTPELFPQTQADFLRKRKRIEMISTGQERGSEQPMEKSPLKESQRPKEQQNQAKSKAPAPRKKTRTITELATAPFAVPLASDIEIAGPATGESMLDYFDSDGAVKALVEHQTAVMSQRKTKGKGTKQPPKTKRKKKAGTEANPILLSPSSALKQSSNQDFVFGTSSQLVREESPTTLRDLEAAIRASNSLKSDPFDDDLGQRLWHAGARDEEGELIGMGVIDLQHSPAIMTEPNVAATPGGRSFVDIDDILDSPKPASSPPNAPSGSLRTNSHFFQSQNMNQNSSDKSLKSGGSATATNVDPRPNYELFTDAQLGKQITSYGFKTVKKRTAMIALLDQCWTSKHQGASAGSIQPLSTSTRSPVLVQQESAGGVPNKASAKPHGRDRPTKDDDTMTSVTRPTTSDNPSPKRPRGRPKKSETASIATAGSSTSISSPKRPRGRPRKSSATSIEIPDSETGTPSPVSSPDPVFSSPPPLDLTTSDEGDMSLTLSPTDQQAELFRHITKAVTSAPRSQNPSNPSWYEKMLLYDPIILEDLASWLNGGELTRLGYDGEVSPFDVKKWCESKSVICLWRQNIKGKERKRY</sequence>
<dbReference type="CDD" id="cd22999">
    <property type="entry name" value="SAP_SLX4"/>
    <property type="match status" value="1"/>
</dbReference>
<proteinExistence type="inferred from homology"/>
<keyword evidence="7" id="KW-0007">Acetylation</keyword>
<gene>
    <name evidence="15" type="primary">SLX4</name>
    <name evidence="17" type="ORF">E0Z10_g5494</name>
</gene>
<feature type="compositionally biased region" description="Basic residues" evidence="16">
    <location>
        <begin position="382"/>
        <end position="400"/>
    </location>
</feature>
<feature type="region of interest" description="Disordered" evidence="16">
    <location>
        <begin position="611"/>
        <end position="753"/>
    </location>
</feature>
<feature type="compositionally biased region" description="Basic and acidic residues" evidence="16">
    <location>
        <begin position="175"/>
        <end position="194"/>
    </location>
</feature>
<keyword evidence="5" id="KW-0677">Repeat</keyword>
<dbReference type="InterPro" id="IPR018574">
    <property type="entry name" value="Structure-sp_endonuc_su_Slx4"/>
</dbReference>
<evidence type="ECO:0000256" key="3">
    <source>
        <dbReference type="ARBA" id="ARBA00010812"/>
    </source>
</evidence>
<dbReference type="InterPro" id="IPR017956">
    <property type="entry name" value="AT_hook_DNA-bd_motif"/>
</dbReference>
<protein>
    <recommendedName>
        <fullName evidence="14 15">Structure-specific endonuclease subunit SLX4</fullName>
    </recommendedName>
</protein>
<dbReference type="GO" id="GO:0003677">
    <property type="term" value="F:DNA binding"/>
    <property type="evidence" value="ECO:0007669"/>
    <property type="project" value="UniProtKB-KW"/>
</dbReference>
<evidence type="ECO:0000256" key="8">
    <source>
        <dbReference type="ARBA" id="ARBA00023015"/>
    </source>
</evidence>
<feature type="region of interest" description="Disordered" evidence="16">
    <location>
        <begin position="175"/>
        <end position="197"/>
    </location>
</feature>
<evidence type="ECO:0000256" key="5">
    <source>
        <dbReference type="ARBA" id="ARBA00022737"/>
    </source>
</evidence>
<feature type="compositionally biased region" description="Polar residues" evidence="16">
    <location>
        <begin position="532"/>
        <end position="563"/>
    </location>
</feature>
<feature type="compositionally biased region" description="Basic and acidic residues" evidence="16">
    <location>
        <begin position="293"/>
        <end position="312"/>
    </location>
</feature>
<evidence type="ECO:0000256" key="14">
    <source>
        <dbReference type="ARBA" id="ARBA00029496"/>
    </source>
</evidence>
<dbReference type="GO" id="GO:0006355">
    <property type="term" value="P:regulation of DNA-templated transcription"/>
    <property type="evidence" value="ECO:0007669"/>
    <property type="project" value="InterPro"/>
</dbReference>
<dbReference type="GO" id="GO:0006260">
    <property type="term" value="P:DNA replication"/>
    <property type="evidence" value="ECO:0007669"/>
    <property type="project" value="InterPro"/>
</dbReference>
<dbReference type="GO" id="GO:0010557">
    <property type="term" value="P:positive regulation of macromolecule biosynthetic process"/>
    <property type="evidence" value="ECO:0007669"/>
    <property type="project" value="UniProtKB-ARBA"/>
</dbReference>
<comment type="similarity">
    <text evidence="2 15">Belongs to the SLX4 family.</text>
</comment>
<name>A0A4Z0YXV1_9PEZI</name>
<dbReference type="GO" id="GO:0000785">
    <property type="term" value="C:chromatin"/>
    <property type="evidence" value="ECO:0007669"/>
    <property type="project" value="InterPro"/>
</dbReference>
<dbReference type="EMBL" id="SKBN01000099">
    <property type="protein sequence ID" value="TGJ83293.1"/>
    <property type="molecule type" value="Genomic_DNA"/>
</dbReference>
<dbReference type="GO" id="GO:0017108">
    <property type="term" value="F:5'-flap endonuclease activity"/>
    <property type="evidence" value="ECO:0007669"/>
    <property type="project" value="InterPro"/>
</dbReference>
<dbReference type="PANTHER" id="PTHR23341:SF2">
    <property type="entry name" value="HIGH MOBILITY GROUP PROTEIN HMG-12"/>
    <property type="match status" value="1"/>
</dbReference>
<feature type="region of interest" description="Disordered" evidence="16">
    <location>
        <begin position="78"/>
        <end position="105"/>
    </location>
</feature>
<feature type="compositionally biased region" description="Low complexity" evidence="16">
    <location>
        <begin position="684"/>
        <end position="699"/>
    </location>
</feature>
<feature type="compositionally biased region" description="Polar residues" evidence="16">
    <location>
        <begin position="658"/>
        <end position="670"/>
    </location>
</feature>
<dbReference type="HAMAP" id="MF_03110">
    <property type="entry name" value="Endonuc_su_Slx4"/>
    <property type="match status" value="1"/>
</dbReference>
<evidence type="ECO:0000313" key="17">
    <source>
        <dbReference type="EMBL" id="TGJ83293.1"/>
    </source>
</evidence>
<dbReference type="GO" id="GO:0033557">
    <property type="term" value="C:Slx1-Slx4 complex"/>
    <property type="evidence" value="ECO:0007669"/>
    <property type="project" value="UniProtKB-UniRule"/>
</dbReference>
<feature type="region of interest" description="Disordered" evidence="16">
    <location>
        <begin position="40"/>
        <end position="59"/>
    </location>
</feature>
<keyword evidence="10" id="KW-0804">Transcription</keyword>
<dbReference type="InterPro" id="IPR027784">
    <property type="entry name" value="Slx4_ascomycetes"/>
</dbReference>
<comment type="subcellular location">
    <subcellularLocation>
        <location evidence="1 15">Nucleus</location>
    </subcellularLocation>
</comment>
<dbReference type="PANTHER" id="PTHR23341">
    <property type="entry name" value="HIGH MOBILITY GROUP PROTEINS HMG-A AND C"/>
    <property type="match status" value="1"/>
</dbReference>
<dbReference type="SMART" id="SM00384">
    <property type="entry name" value="AT_hook"/>
    <property type="match status" value="2"/>
</dbReference>
<keyword evidence="18" id="KW-1185">Reference proteome</keyword>
<dbReference type="Pfam" id="PF02178">
    <property type="entry name" value="AT_hook"/>
    <property type="match status" value="2"/>
</dbReference>
<evidence type="ECO:0000256" key="13">
    <source>
        <dbReference type="ARBA" id="ARBA00023242"/>
    </source>
</evidence>
<evidence type="ECO:0000256" key="7">
    <source>
        <dbReference type="ARBA" id="ARBA00022990"/>
    </source>
</evidence>
<evidence type="ECO:0000256" key="6">
    <source>
        <dbReference type="ARBA" id="ARBA00022763"/>
    </source>
</evidence>
<dbReference type="Pfam" id="PF09494">
    <property type="entry name" value="Slx4"/>
    <property type="match status" value="1"/>
</dbReference>
<keyword evidence="9" id="KW-0238">DNA-binding</keyword>
<dbReference type="PRINTS" id="PR00930">
    <property type="entry name" value="HIGHMOBLTYIY"/>
</dbReference>
<evidence type="ECO:0000256" key="1">
    <source>
        <dbReference type="ARBA" id="ARBA00004123"/>
    </source>
</evidence>
<feature type="region of interest" description="Disordered" evidence="16">
    <location>
        <begin position="287"/>
        <end position="330"/>
    </location>
</feature>
<feature type="compositionally biased region" description="Basic residues" evidence="16">
    <location>
        <begin position="87"/>
        <end position="102"/>
    </location>
</feature>
<feature type="region of interest" description="Disordered" evidence="16">
    <location>
        <begin position="498"/>
        <end position="569"/>
    </location>
</feature>
<dbReference type="GO" id="GO:0003712">
    <property type="term" value="F:transcription coregulator activity"/>
    <property type="evidence" value="ECO:0007669"/>
    <property type="project" value="TreeGrafter"/>
</dbReference>
<dbReference type="Proteomes" id="UP000297716">
    <property type="component" value="Unassembled WGS sequence"/>
</dbReference>
<comment type="similarity">
    <text evidence="3">Belongs to the HMGA family.</text>
</comment>
<feature type="compositionally biased region" description="Basic and acidic residues" evidence="16">
    <location>
        <begin position="646"/>
        <end position="656"/>
    </location>
</feature>
<evidence type="ECO:0000256" key="15">
    <source>
        <dbReference type="HAMAP-Rule" id="MF_03110"/>
    </source>
</evidence>
<organism evidence="17 18">
    <name type="scientific">Xylaria hypoxylon</name>
    <dbReference type="NCBI Taxonomy" id="37992"/>
    <lineage>
        <taxon>Eukaryota</taxon>
        <taxon>Fungi</taxon>
        <taxon>Dikarya</taxon>
        <taxon>Ascomycota</taxon>
        <taxon>Pezizomycotina</taxon>
        <taxon>Sordariomycetes</taxon>
        <taxon>Xylariomycetidae</taxon>
        <taxon>Xylariales</taxon>
        <taxon>Xylariaceae</taxon>
        <taxon>Xylaria</taxon>
    </lineage>
</organism>
<keyword evidence="6 15" id="KW-0227">DNA damage</keyword>
<comment type="PTM">
    <text evidence="15">Phosphorylated in response to DNA damage.</text>
</comment>
<keyword evidence="13 15" id="KW-0539">Nucleus</keyword>
<comment type="function">
    <text evidence="15">Regulatory subunit of the SLX1-SLX4 structure-specific endonuclease that resolves DNA secondary structures generated during DNA repair and recombination. Has endonuclease activity towards branched DNA substrates, introducing single-strand cuts in duplex DNA close to junctions with ss-DNA.</text>
</comment>
<evidence type="ECO:0000256" key="10">
    <source>
        <dbReference type="ARBA" id="ARBA00023163"/>
    </source>
</evidence>
<dbReference type="AlphaFoldDB" id="A0A4Z0YXV1"/>
<evidence type="ECO:0000256" key="11">
    <source>
        <dbReference type="ARBA" id="ARBA00023172"/>
    </source>
</evidence>
<evidence type="ECO:0000256" key="16">
    <source>
        <dbReference type="SAM" id="MobiDB-lite"/>
    </source>
</evidence>
<comment type="subunit">
    <text evidence="15">Forms a heterodimer with SLX1.</text>
</comment>
<dbReference type="OrthoDB" id="5349119at2759"/>
<reference evidence="17 18" key="1">
    <citation type="submission" date="2019-03" db="EMBL/GenBank/DDBJ databases">
        <title>Draft genome sequence of Xylaria hypoxylon DSM 108379, a ubiquitous saprotrophic-parasitic fungi on hardwood.</title>
        <authorList>
            <person name="Buettner E."/>
            <person name="Leonhardt S."/>
            <person name="Gebauer A.M."/>
            <person name="Liers C."/>
            <person name="Hofrichter M."/>
            <person name="Kellner H."/>
        </authorList>
    </citation>
    <scope>NUCLEOTIDE SEQUENCE [LARGE SCALE GENOMIC DNA]</scope>
    <source>
        <strain evidence="17 18">DSM 108379</strain>
    </source>
</reference>
<feature type="region of interest" description="Disordered" evidence="16">
    <location>
        <begin position="376"/>
        <end position="405"/>
    </location>
</feature>
<dbReference type="GO" id="GO:0006281">
    <property type="term" value="P:DNA repair"/>
    <property type="evidence" value="ECO:0007669"/>
    <property type="project" value="UniProtKB-UniRule"/>
</dbReference>
<feature type="compositionally biased region" description="Low complexity" evidence="16">
    <location>
        <begin position="724"/>
        <end position="734"/>
    </location>
</feature>
<comment type="caution">
    <text evidence="17">The sequence shown here is derived from an EMBL/GenBank/DDBJ whole genome shotgun (WGS) entry which is preliminary data.</text>
</comment>
<keyword evidence="4 15" id="KW-0597">Phosphoprotein</keyword>
<evidence type="ECO:0000256" key="9">
    <source>
        <dbReference type="ARBA" id="ARBA00023125"/>
    </source>
</evidence>
<dbReference type="InterPro" id="IPR000116">
    <property type="entry name" value="HMGA"/>
</dbReference>
<evidence type="ECO:0000256" key="4">
    <source>
        <dbReference type="ARBA" id="ARBA00022553"/>
    </source>
</evidence>
<evidence type="ECO:0000313" key="18">
    <source>
        <dbReference type="Proteomes" id="UP000297716"/>
    </source>
</evidence>
<dbReference type="PRINTS" id="PR00929">
    <property type="entry name" value="ATHOOK"/>
</dbReference>
<evidence type="ECO:0000256" key="12">
    <source>
        <dbReference type="ARBA" id="ARBA00023204"/>
    </source>
</evidence>
<dbReference type="STRING" id="37992.A0A4Z0YXV1"/>
<keyword evidence="11 15" id="KW-0233">DNA recombination</keyword>
<evidence type="ECO:0000256" key="2">
    <source>
        <dbReference type="ARBA" id="ARBA00006661"/>
    </source>
</evidence>
<accession>A0A4Z0YXV1</accession>
<keyword evidence="12 15" id="KW-0234">DNA repair</keyword>